<dbReference type="AlphaFoldDB" id="A0A3M2RP32"/>
<dbReference type="Pfam" id="PF25540">
    <property type="entry name" value="DUF7923"/>
    <property type="match status" value="1"/>
</dbReference>
<dbReference type="Pfam" id="PF25543">
    <property type="entry name" value="zf-CCCH_tandem"/>
    <property type="match status" value="1"/>
</dbReference>
<dbReference type="PANTHER" id="PTHR37543">
    <property type="entry name" value="CCCH ZINC FINGER DNA BINDING PROTEIN (AFU_ORTHOLOGUE AFUA_5G12760)"/>
    <property type="match status" value="1"/>
</dbReference>
<dbReference type="InterPro" id="IPR057654">
    <property type="entry name" value="Znf-CCCH_tandem"/>
</dbReference>
<keyword evidence="6" id="KW-1185">Reference proteome</keyword>
<accession>A0A3M2RP32</accession>
<evidence type="ECO:0008006" key="7">
    <source>
        <dbReference type="Google" id="ProtNLM"/>
    </source>
</evidence>
<dbReference type="Pfam" id="PF25542">
    <property type="entry name" value="zf-CCCH_12"/>
    <property type="match status" value="1"/>
</dbReference>
<feature type="domain" description="Tandem CCCH zinc finger" evidence="4">
    <location>
        <begin position="376"/>
        <end position="420"/>
    </location>
</feature>
<organism evidence="5 6">
    <name type="scientific">Fusarium kuroshium</name>
    <dbReference type="NCBI Taxonomy" id="2010991"/>
    <lineage>
        <taxon>Eukaryota</taxon>
        <taxon>Fungi</taxon>
        <taxon>Dikarya</taxon>
        <taxon>Ascomycota</taxon>
        <taxon>Pezizomycotina</taxon>
        <taxon>Sordariomycetes</taxon>
        <taxon>Hypocreomycetidae</taxon>
        <taxon>Hypocreales</taxon>
        <taxon>Nectriaceae</taxon>
        <taxon>Fusarium</taxon>
        <taxon>Fusarium solani species complex</taxon>
    </lineage>
</organism>
<feature type="domain" description="C3H1-type" evidence="3">
    <location>
        <begin position="345"/>
        <end position="368"/>
    </location>
</feature>
<feature type="domain" description="DUF7923" evidence="2">
    <location>
        <begin position="77"/>
        <end position="259"/>
    </location>
</feature>
<dbReference type="STRING" id="2010991.A0A3M2RP32"/>
<proteinExistence type="predicted"/>
<evidence type="ECO:0000313" key="5">
    <source>
        <dbReference type="EMBL" id="RMJ06972.1"/>
    </source>
</evidence>
<dbReference type="Proteomes" id="UP000277212">
    <property type="component" value="Unassembled WGS sequence"/>
</dbReference>
<evidence type="ECO:0000313" key="6">
    <source>
        <dbReference type="Proteomes" id="UP000277212"/>
    </source>
</evidence>
<reference evidence="5 6" key="1">
    <citation type="submission" date="2017-06" db="EMBL/GenBank/DDBJ databases">
        <title>Comparative genomic analysis of Ambrosia Fusariam Clade fungi.</title>
        <authorList>
            <person name="Stajich J.E."/>
            <person name="Carrillo J."/>
            <person name="Kijimoto T."/>
            <person name="Eskalen A."/>
            <person name="O'Donnell K."/>
            <person name="Kasson M."/>
        </authorList>
    </citation>
    <scope>NUCLEOTIDE SEQUENCE [LARGE SCALE GENOMIC DNA]</scope>
    <source>
        <strain evidence="5">UCR3666</strain>
    </source>
</reference>
<evidence type="ECO:0000259" key="3">
    <source>
        <dbReference type="Pfam" id="PF25542"/>
    </source>
</evidence>
<dbReference type="InterPro" id="IPR057683">
    <property type="entry name" value="DUF7923"/>
</dbReference>
<dbReference type="PANTHER" id="PTHR37543:SF1">
    <property type="entry name" value="CCCH ZINC FINGER DNA BINDING PROTEIN (AFU_ORTHOLOGUE AFUA_5G12760)"/>
    <property type="match status" value="1"/>
</dbReference>
<dbReference type="OrthoDB" id="2270193at2759"/>
<evidence type="ECO:0000256" key="1">
    <source>
        <dbReference type="SAM" id="MobiDB-lite"/>
    </source>
</evidence>
<feature type="compositionally biased region" description="Polar residues" evidence="1">
    <location>
        <begin position="271"/>
        <end position="285"/>
    </location>
</feature>
<dbReference type="InterPro" id="IPR000571">
    <property type="entry name" value="Znf_CCCH"/>
</dbReference>
<sequence length="428" mass="47930">MSVHLAEDFEAHVTAIQAAEEERVAWLKGFAGQLSDVVSKYRDATRDLDSEKVARRFSQQEAEEWRTKFEMLQKSMEKSSFVLVLIDADADSYIFNDEYYSASDGGRKASLDLRDRVRVYLQSERPELANHSIVVKAYANELGLSQFLVASGTVKSPRDLLDFAKDFTQASETTDFVLVGSGKDRADKKIQGAFRQFVGNPTCRHVIFGACHDNSYVRLLEDYAHDESVVERVTLLHGFSVGREFHQLGFKSMTMSGVFRDGAVQDERPSTRQPQPTSHSATVPTMPTWATAVGSKADPGPRGSDSVKGAVRVNMAGQRIDQDLRDPPQRAQDSWKHKTGKAGMRYCRPYHLVGSCSSPACVYSHGPLSDEEKLVFRRQVRMEPCHTGLQCRDATCFYGHNCSCKKLKCKFSPEMHKVDVSQTKSCVD</sequence>
<comment type="caution">
    <text evidence="5">The sequence shown here is derived from an EMBL/GenBank/DDBJ whole genome shotgun (WGS) entry which is preliminary data.</text>
</comment>
<dbReference type="EMBL" id="NKUJ01000374">
    <property type="protein sequence ID" value="RMJ06972.1"/>
    <property type="molecule type" value="Genomic_DNA"/>
</dbReference>
<protein>
    <recommendedName>
        <fullName evidence="7">C3H1-type domain-containing protein</fullName>
    </recommendedName>
</protein>
<name>A0A3M2RP32_9HYPO</name>
<evidence type="ECO:0000259" key="4">
    <source>
        <dbReference type="Pfam" id="PF25543"/>
    </source>
</evidence>
<feature type="region of interest" description="Disordered" evidence="1">
    <location>
        <begin position="264"/>
        <end position="308"/>
    </location>
</feature>
<gene>
    <name evidence="5" type="ORF">CDV36_013436</name>
</gene>
<evidence type="ECO:0000259" key="2">
    <source>
        <dbReference type="Pfam" id="PF25540"/>
    </source>
</evidence>